<keyword evidence="1" id="KW-0547">Nucleotide-binding</keyword>
<evidence type="ECO:0000256" key="1">
    <source>
        <dbReference type="ARBA" id="ARBA00022741"/>
    </source>
</evidence>
<dbReference type="GO" id="GO:0006289">
    <property type="term" value="P:nucleotide-excision repair"/>
    <property type="evidence" value="ECO:0007669"/>
    <property type="project" value="TreeGrafter"/>
</dbReference>
<dbReference type="InterPro" id="IPR001650">
    <property type="entry name" value="Helicase_C-like"/>
</dbReference>
<organism evidence="6 7">
    <name type="scientific">Agrocybe pediades</name>
    <dbReference type="NCBI Taxonomy" id="84607"/>
    <lineage>
        <taxon>Eukaryota</taxon>
        <taxon>Fungi</taxon>
        <taxon>Dikarya</taxon>
        <taxon>Basidiomycota</taxon>
        <taxon>Agaricomycotina</taxon>
        <taxon>Agaricomycetes</taxon>
        <taxon>Agaricomycetidae</taxon>
        <taxon>Agaricales</taxon>
        <taxon>Agaricineae</taxon>
        <taxon>Strophariaceae</taxon>
        <taxon>Agrocybe</taxon>
    </lineage>
</organism>
<dbReference type="EMBL" id="JAACJL010000044">
    <property type="protein sequence ID" value="KAF4615135.1"/>
    <property type="molecule type" value="Genomic_DNA"/>
</dbReference>
<dbReference type="GO" id="GO:0003676">
    <property type="term" value="F:nucleic acid binding"/>
    <property type="evidence" value="ECO:0007669"/>
    <property type="project" value="InterPro"/>
</dbReference>
<gene>
    <name evidence="6" type="ORF">D9613_002873</name>
</gene>
<dbReference type="Pfam" id="PF09369">
    <property type="entry name" value="MZB"/>
    <property type="match status" value="1"/>
</dbReference>
<dbReference type="Pfam" id="PF00271">
    <property type="entry name" value="Helicase_C"/>
    <property type="match status" value="1"/>
</dbReference>
<feature type="region of interest" description="Disordered" evidence="3">
    <location>
        <begin position="1"/>
        <end position="37"/>
    </location>
</feature>
<dbReference type="AlphaFoldDB" id="A0A8H4VP19"/>
<dbReference type="PROSITE" id="PS51194">
    <property type="entry name" value="HELICASE_CTER"/>
    <property type="match status" value="1"/>
</dbReference>
<keyword evidence="2" id="KW-0067">ATP-binding</keyword>
<sequence>MPPKRVLSAATSADARPAKKSRKATAKATEPPQTRELQPAEWPEYFQSLFKVFKAINMVLTFVSSKRHLATSFTAVRSSVEGVLKRPLEISKVSEIKALLPELVRFSYIPLSDLQQLEESKKTSFREVDYSVSGPSVTSMSGSGHVLVLDFEEKASFNKKEVSGSSLNSGPATLSPAATKKLIEARNERFLRAVNELLCATPAGEDPVNLLVTAGRSFVPINHSIPAEDVNDIKDAMHPKTSGPRPPMNQIIHEISQSVWYQDQIVHRRFIDAKAAQTASLDPPLSNNIANAVLNARNIKALYSHQVAAVEAVRKGKHVVVSTSTASGKSVIYQIPLLTFLEEDPYATAMLALAQDQKASLQHILSTCLGLEHIKVETYDGDTPRDVRTEIRDTASVILTNFDTLHASILPNEERWRSFLKRLKILAVDELHYYTGLFGSHVAYILRRFRRICAAIGNRRIRFISCSATLANPAEYMSKMFALQQDELEVVCNDGAPSGSKEYLIWNPPLVDEMEPSLGRKSSLNEASRLMRFLMKQGIRKICELAMKTVKADLSNEGRQDIIEKIRAYRGGYSREDRRKIEHEAFSGQLLGIIATNALELGIDIGALDAVIMLGFPMTISNFKQQAGRAGRRSQDSLAVLVSEAFPIDQHFVKHPDELFETSLDDLIIDIDNEMILEAHLQCAGYEMPITAEDEKWFGPLTLKVCEKSLQKDADGWYHAHPKFLPFPSSHVSIRGAQEDTYMVVEIKDDGVQRSSYKLEEVEFSRALFELYEGGVFMHQGESFIIKEISHDQKLAKVVRTDVNYITSPRDFTRVLPLQTFKSVPLYKTLVEFGRVNVCVKVFGFFKIKGGNILDAVELMTPPWERETTGFWIDVPRNILQRLSSLEIDGAAAIHAAEHAFLNQFHLSTDVKTDCRVAKEDYSDANTPAVRPPRLVFYDAAGKTGGIVSRAFEHVHSIFNRAQETVNNCPCEDGCSLCVQSATCKDANLISSKLGAAIILNGLLDENVQD</sequence>
<proteinExistence type="predicted"/>
<evidence type="ECO:0000259" key="5">
    <source>
        <dbReference type="PROSITE" id="PS51194"/>
    </source>
</evidence>
<dbReference type="InterPro" id="IPR014939">
    <property type="entry name" value="CDT1_Gemini-bd-like"/>
</dbReference>
<dbReference type="InterPro" id="IPR027417">
    <property type="entry name" value="P-loop_NTPase"/>
</dbReference>
<feature type="domain" description="Helicase ATP-binding" evidence="4">
    <location>
        <begin position="310"/>
        <end position="488"/>
    </location>
</feature>
<dbReference type="Proteomes" id="UP000521872">
    <property type="component" value="Unassembled WGS sequence"/>
</dbReference>
<dbReference type="Pfam" id="PF22982">
    <property type="entry name" value="WHD_HRQ1"/>
    <property type="match status" value="1"/>
</dbReference>
<dbReference type="GO" id="GO:0005634">
    <property type="term" value="C:nucleus"/>
    <property type="evidence" value="ECO:0007669"/>
    <property type="project" value="TreeGrafter"/>
</dbReference>
<dbReference type="PROSITE" id="PS51192">
    <property type="entry name" value="HELICASE_ATP_BIND_1"/>
    <property type="match status" value="1"/>
</dbReference>
<evidence type="ECO:0000256" key="3">
    <source>
        <dbReference type="SAM" id="MobiDB-lite"/>
    </source>
</evidence>
<evidence type="ECO:0000313" key="7">
    <source>
        <dbReference type="Proteomes" id="UP000521872"/>
    </source>
</evidence>
<evidence type="ECO:0000313" key="6">
    <source>
        <dbReference type="EMBL" id="KAF4615135.1"/>
    </source>
</evidence>
<dbReference type="SMART" id="SM00487">
    <property type="entry name" value="DEXDc"/>
    <property type="match status" value="1"/>
</dbReference>
<dbReference type="GO" id="GO:0005524">
    <property type="term" value="F:ATP binding"/>
    <property type="evidence" value="ECO:0007669"/>
    <property type="project" value="UniProtKB-KW"/>
</dbReference>
<protein>
    <submittedName>
        <fullName evidence="6">Uncharacterized protein</fullName>
    </submittedName>
</protein>
<dbReference type="PANTHER" id="PTHR47957:SF3">
    <property type="entry name" value="ATP-DEPENDENT HELICASE HRQ1"/>
    <property type="match status" value="1"/>
</dbReference>
<keyword evidence="7" id="KW-1185">Reference proteome</keyword>
<name>A0A8H4VP19_9AGAR</name>
<comment type="caution">
    <text evidence="6">The sequence shown here is derived from an EMBL/GenBank/DDBJ whole genome shotgun (WGS) entry which is preliminary data.</text>
</comment>
<dbReference type="PANTHER" id="PTHR47957">
    <property type="entry name" value="ATP-DEPENDENT HELICASE HRQ1"/>
    <property type="match status" value="1"/>
</dbReference>
<dbReference type="GO" id="GO:0036297">
    <property type="term" value="P:interstrand cross-link repair"/>
    <property type="evidence" value="ECO:0007669"/>
    <property type="project" value="TreeGrafter"/>
</dbReference>
<dbReference type="InterPro" id="IPR014001">
    <property type="entry name" value="Helicase_ATP-bd"/>
</dbReference>
<dbReference type="InterPro" id="IPR055227">
    <property type="entry name" value="HRQ1_WHD"/>
</dbReference>
<dbReference type="Gene3D" id="3.40.50.300">
    <property type="entry name" value="P-loop containing nucleotide triphosphate hydrolases"/>
    <property type="match status" value="2"/>
</dbReference>
<evidence type="ECO:0000256" key="2">
    <source>
        <dbReference type="ARBA" id="ARBA00022840"/>
    </source>
</evidence>
<evidence type="ECO:0000259" key="4">
    <source>
        <dbReference type="PROSITE" id="PS51192"/>
    </source>
</evidence>
<reference evidence="6 7" key="1">
    <citation type="submission" date="2019-12" db="EMBL/GenBank/DDBJ databases">
        <authorList>
            <person name="Floudas D."/>
            <person name="Bentzer J."/>
            <person name="Ahren D."/>
            <person name="Johansson T."/>
            <person name="Persson P."/>
            <person name="Tunlid A."/>
        </authorList>
    </citation>
    <scope>NUCLEOTIDE SEQUENCE [LARGE SCALE GENOMIC DNA]</scope>
    <source>
        <strain evidence="6 7">CBS 102.39</strain>
    </source>
</reference>
<dbReference type="Pfam" id="PF00270">
    <property type="entry name" value="DEAD"/>
    <property type="match status" value="1"/>
</dbReference>
<dbReference type="CDD" id="cd18797">
    <property type="entry name" value="SF2_C_Hrq"/>
    <property type="match status" value="1"/>
</dbReference>
<dbReference type="GO" id="GO:0043138">
    <property type="term" value="F:3'-5' DNA helicase activity"/>
    <property type="evidence" value="ECO:0007669"/>
    <property type="project" value="TreeGrafter"/>
</dbReference>
<feature type="domain" description="Helicase C-terminal" evidence="5">
    <location>
        <begin position="526"/>
        <end position="675"/>
    </location>
</feature>
<dbReference type="InterPro" id="IPR011545">
    <property type="entry name" value="DEAD/DEAH_box_helicase_dom"/>
</dbReference>
<dbReference type="CDD" id="cd17923">
    <property type="entry name" value="DEXHc_Hrq1-like"/>
    <property type="match status" value="1"/>
</dbReference>
<accession>A0A8H4VP19</accession>
<dbReference type="InterPro" id="IPR018973">
    <property type="entry name" value="MZB"/>
</dbReference>
<dbReference type="Pfam" id="PF08839">
    <property type="entry name" value="CDT1"/>
    <property type="match status" value="1"/>
</dbReference>
<dbReference type="SUPFAM" id="SSF52540">
    <property type="entry name" value="P-loop containing nucleoside triphosphate hydrolases"/>
    <property type="match status" value="1"/>
</dbReference>
<dbReference type="SMART" id="SM00490">
    <property type="entry name" value="HELICc"/>
    <property type="match status" value="1"/>
</dbReference>